<dbReference type="InterPro" id="IPR036621">
    <property type="entry name" value="Anticodon-bd_dom_sf"/>
</dbReference>
<protein>
    <submittedName>
        <fullName evidence="1">DNA polymerase subunit gamma-2, mitochondrial</fullName>
    </submittedName>
</protein>
<evidence type="ECO:0000313" key="1">
    <source>
        <dbReference type="EMBL" id="JAG25310.1"/>
    </source>
</evidence>
<reference evidence="2" key="3">
    <citation type="submission" date="2014-09" db="EMBL/GenBank/DDBJ databases">
        <authorList>
            <person name="Magalhaes I.L.F."/>
            <person name="Oliveira U."/>
            <person name="Santos F.R."/>
            <person name="Vidigal T.H.D.A."/>
            <person name="Brescovit A.D."/>
            <person name="Santos A.J."/>
        </authorList>
    </citation>
    <scope>NUCLEOTIDE SEQUENCE</scope>
</reference>
<accession>A0A0A9Y702</accession>
<evidence type="ECO:0000313" key="2">
    <source>
        <dbReference type="EMBL" id="JAG59453.1"/>
    </source>
</evidence>
<dbReference type="GO" id="GO:0006264">
    <property type="term" value="P:mitochondrial DNA replication"/>
    <property type="evidence" value="ECO:0007669"/>
    <property type="project" value="TreeGrafter"/>
</dbReference>
<dbReference type="AlphaFoldDB" id="A0A0A9Y702"/>
<dbReference type="Gene3D" id="3.30.930.10">
    <property type="entry name" value="Bira Bifunctional Protein, Domain 2"/>
    <property type="match status" value="1"/>
</dbReference>
<proteinExistence type="predicted"/>
<gene>
    <name evidence="1" type="primary">polg2</name>
    <name evidence="3" type="synonym">polg2_0</name>
    <name evidence="1" type="ORF">CM83_59369</name>
    <name evidence="3" type="ORF">g.70858</name>
</gene>
<reference evidence="1" key="1">
    <citation type="journal article" date="2014" name="PLoS ONE">
        <title>Transcriptome-Based Identification of ABC Transporters in the Western Tarnished Plant Bug Lygus hesperus.</title>
        <authorList>
            <person name="Hull J.J."/>
            <person name="Chaney K."/>
            <person name="Geib S.M."/>
            <person name="Fabrick J.A."/>
            <person name="Brent C.S."/>
            <person name="Walsh D."/>
            <person name="Lavine L.C."/>
        </authorList>
    </citation>
    <scope>NUCLEOTIDE SEQUENCE</scope>
</reference>
<dbReference type="SUPFAM" id="SSF55681">
    <property type="entry name" value="Class II aaRS and biotin synthetases"/>
    <property type="match status" value="1"/>
</dbReference>
<name>A0A0A9Y702_LYGHE</name>
<evidence type="ECO:0000313" key="3">
    <source>
        <dbReference type="EMBL" id="JAQ11222.1"/>
    </source>
</evidence>
<dbReference type="PANTHER" id="PTHR10745">
    <property type="entry name" value="GLYCYL-TRNA SYNTHETASE/DNA POLYMERASE SUBUNIT GAMMA-2"/>
    <property type="match status" value="1"/>
</dbReference>
<dbReference type="PANTHER" id="PTHR10745:SF8">
    <property type="entry name" value="DNA POLYMERASE SUBUNIT GAMMA-2, MITOCHONDRIAL"/>
    <property type="match status" value="1"/>
</dbReference>
<organism evidence="1">
    <name type="scientific">Lygus hesperus</name>
    <name type="common">Western plant bug</name>
    <dbReference type="NCBI Taxonomy" id="30085"/>
    <lineage>
        <taxon>Eukaryota</taxon>
        <taxon>Metazoa</taxon>
        <taxon>Ecdysozoa</taxon>
        <taxon>Arthropoda</taxon>
        <taxon>Hexapoda</taxon>
        <taxon>Insecta</taxon>
        <taxon>Pterygota</taxon>
        <taxon>Neoptera</taxon>
        <taxon>Paraneoptera</taxon>
        <taxon>Hemiptera</taxon>
        <taxon>Heteroptera</taxon>
        <taxon>Panheteroptera</taxon>
        <taxon>Cimicomorpha</taxon>
        <taxon>Miridae</taxon>
        <taxon>Mirini</taxon>
        <taxon>Lygus</taxon>
    </lineage>
</organism>
<dbReference type="EMBL" id="GBRD01006368">
    <property type="protein sequence ID" value="JAG59453.1"/>
    <property type="molecule type" value="Transcribed_RNA"/>
</dbReference>
<dbReference type="InterPro" id="IPR027031">
    <property type="entry name" value="Gly-tRNA_synthase/POLG2"/>
</dbReference>
<reference evidence="1" key="2">
    <citation type="submission" date="2014-07" db="EMBL/GenBank/DDBJ databases">
        <authorList>
            <person name="Hull J."/>
        </authorList>
    </citation>
    <scope>NUCLEOTIDE SEQUENCE</scope>
</reference>
<dbReference type="SUPFAM" id="SSF52954">
    <property type="entry name" value="Class II aaRS ABD-related"/>
    <property type="match status" value="1"/>
</dbReference>
<dbReference type="GO" id="GO:0005739">
    <property type="term" value="C:mitochondrion"/>
    <property type="evidence" value="ECO:0007669"/>
    <property type="project" value="TreeGrafter"/>
</dbReference>
<dbReference type="Gene3D" id="3.40.50.800">
    <property type="entry name" value="Anticodon-binding domain"/>
    <property type="match status" value="1"/>
</dbReference>
<dbReference type="InterPro" id="IPR045864">
    <property type="entry name" value="aa-tRNA-synth_II/BPL/LPL"/>
</dbReference>
<reference evidence="3" key="4">
    <citation type="journal article" date="2016" name="Gigascience">
        <title>De novo construction of an expanded transcriptome assembly for the western tarnished plant bug, Lygus hesperus.</title>
        <authorList>
            <person name="Tassone E.E."/>
            <person name="Geib S.M."/>
            <person name="Hall B."/>
            <person name="Fabrick J.A."/>
            <person name="Brent C.S."/>
            <person name="Hull J.J."/>
        </authorList>
    </citation>
    <scope>NUCLEOTIDE SEQUENCE</scope>
</reference>
<dbReference type="EMBL" id="GBHO01018294">
    <property type="protein sequence ID" value="JAG25310.1"/>
    <property type="molecule type" value="Transcribed_RNA"/>
</dbReference>
<sequence>MQALRSRSQDLVKFLNHLESFGFIRVIGSEKAETLRFGPAGELVLHNLRNEWLHSTTTYREMNVFPYHTDSESCTNSEHNYQDLKSAFSVAKFLSGDSPPFGIAYSRTTKERDNHDPLYPQRHVELKQIIFEKPQVSKQYFYRHLQQRKRWWRKFAADPGRFSFGDVIRISESSIAEEAQILVTFPWGVHEVEKVRYRGCEDLDNLPIEEQNDFTVLYDRKRSLPHVIESYFSLDYGVLTYMFDAYYERKSGRPVLKFHRKLSPYKYGFAAGSVSSAVAQELYDMSRMICLDLKKEGLGCLFPSPQEFGKKGLETQLAKHDALGICYTVVLNEGSLKSGLCGLYNRETTLQEQTHISKLPEYCSLIMKNY</sequence>
<dbReference type="EMBL" id="GDHC01007407">
    <property type="protein sequence ID" value="JAQ11222.1"/>
    <property type="molecule type" value="Transcribed_RNA"/>
</dbReference>